<dbReference type="HOGENOM" id="CLU_035759_3_0_2"/>
<comment type="function">
    <text evidence="1 9">Directs the termination of nascent peptide synthesis (translation) in response to the termination codons UAA, UAG and UGA.</text>
</comment>
<evidence type="ECO:0000256" key="1">
    <source>
        <dbReference type="ARBA" id="ARBA00002832"/>
    </source>
</evidence>
<dbReference type="NCBIfam" id="TIGR03676">
    <property type="entry name" value="aRF1_eRF1"/>
    <property type="match status" value="1"/>
</dbReference>
<dbReference type="Pfam" id="PF03464">
    <property type="entry name" value="eRF1_2"/>
    <property type="match status" value="1"/>
</dbReference>
<dbReference type="Pfam" id="PF03463">
    <property type="entry name" value="eRF1_1"/>
    <property type="match status" value="1"/>
</dbReference>
<dbReference type="EMBL" id="CP006577">
    <property type="protein sequence ID" value="AIG98094.1"/>
    <property type="molecule type" value="Genomic_DNA"/>
</dbReference>
<dbReference type="InterPro" id="IPR029064">
    <property type="entry name" value="Ribosomal_eL30-like_sf"/>
</dbReference>
<dbReference type="FunFam" id="3.30.420.60:FF:000003">
    <property type="entry name" value="Peptide chain release factor subunit 1"/>
    <property type="match status" value="1"/>
</dbReference>
<dbReference type="InterPro" id="IPR005141">
    <property type="entry name" value="eRF1_2"/>
</dbReference>
<dbReference type="KEGG" id="afg:AFULGI_00013190"/>
<comment type="subcellular location">
    <subcellularLocation>
        <location evidence="2 9">Cytoplasm</location>
    </subcellularLocation>
</comment>
<evidence type="ECO:0000256" key="3">
    <source>
        <dbReference type="ARBA" id="ARBA00005326"/>
    </source>
</evidence>
<dbReference type="GO" id="GO:0016149">
    <property type="term" value="F:translation release factor activity, codon specific"/>
    <property type="evidence" value="ECO:0007669"/>
    <property type="project" value="UniProtKB-UniRule"/>
</dbReference>
<dbReference type="InterPro" id="IPR004403">
    <property type="entry name" value="Peptide_chain-rel_eRF1/aRF1"/>
</dbReference>
<keyword evidence="6 9" id="KW-0963">Cytoplasm</keyword>
<evidence type="ECO:0000256" key="2">
    <source>
        <dbReference type="ARBA" id="ARBA00004496"/>
    </source>
</evidence>
<evidence type="ECO:0000313" key="11">
    <source>
        <dbReference type="EMBL" id="AIG98094.1"/>
    </source>
</evidence>
<dbReference type="RefSeq" id="WP_010878715.1">
    <property type="nucleotide sequence ID" value="NZ_CP006577.1"/>
</dbReference>
<evidence type="ECO:0000256" key="9">
    <source>
        <dbReference type="HAMAP-Rule" id="MF_00424"/>
    </source>
</evidence>
<dbReference type="SUPFAM" id="SSF55481">
    <property type="entry name" value="N-terminal domain of eukaryotic peptide chain release factor subunit 1, ERF1"/>
    <property type="match status" value="1"/>
</dbReference>
<dbReference type="SUPFAM" id="SSF55315">
    <property type="entry name" value="L30e-like"/>
    <property type="match status" value="1"/>
</dbReference>
<dbReference type="Gene3D" id="3.30.420.60">
    <property type="entry name" value="eRF1 domain 2"/>
    <property type="match status" value="1"/>
</dbReference>
<dbReference type="FunFam" id="3.30.1330.30:FF:000032">
    <property type="entry name" value="Eukaryotic peptide chain release factor subunit 1"/>
    <property type="match status" value="1"/>
</dbReference>
<dbReference type="FunFam" id="3.30.960.10:FF:000003">
    <property type="entry name" value="Peptide chain release factor subunit 1"/>
    <property type="match status" value="1"/>
</dbReference>
<name>A0A075WG98_ARCFL</name>
<dbReference type="InterPro" id="IPR024049">
    <property type="entry name" value="eRF1_1_sf"/>
</dbReference>
<comment type="subunit">
    <text evidence="4 9">Heterodimer of two subunits, one of which binds GTP.</text>
</comment>
<evidence type="ECO:0000256" key="6">
    <source>
        <dbReference type="ARBA" id="ARBA00022490"/>
    </source>
</evidence>
<dbReference type="InterPro" id="IPR005140">
    <property type="entry name" value="eRF1_Pelota-like_N"/>
</dbReference>
<dbReference type="Pfam" id="PF03465">
    <property type="entry name" value="eRF1_3"/>
    <property type="match status" value="1"/>
</dbReference>
<dbReference type="GO" id="GO:0005737">
    <property type="term" value="C:cytoplasm"/>
    <property type="evidence" value="ECO:0007669"/>
    <property type="project" value="UniProtKB-SubCell"/>
</dbReference>
<gene>
    <name evidence="9" type="primary">prf1</name>
    <name evidence="11" type="ORF">AFULGI_00013190</name>
</gene>
<dbReference type="GeneID" id="24794825"/>
<dbReference type="InterPro" id="IPR005142">
    <property type="entry name" value="eRF1_3"/>
</dbReference>
<dbReference type="InterPro" id="IPR042226">
    <property type="entry name" value="eFR1_2_sf"/>
</dbReference>
<dbReference type="HAMAP" id="MF_00424">
    <property type="entry name" value="Rel_fact_arch_1"/>
    <property type="match status" value="1"/>
</dbReference>
<accession>A0A075WG98</accession>
<comment type="similarity">
    <text evidence="3 9">Belongs to the eukaryotic release factor 1 family.</text>
</comment>
<evidence type="ECO:0000256" key="4">
    <source>
        <dbReference type="ARBA" id="ARBA00011520"/>
    </source>
</evidence>
<dbReference type="Gene3D" id="3.30.1330.30">
    <property type="match status" value="1"/>
</dbReference>
<proteinExistence type="inferred from homology"/>
<dbReference type="PANTHER" id="PTHR10113">
    <property type="entry name" value="PEPTIDE CHAIN RELEASE FACTOR SUBUNIT 1"/>
    <property type="match status" value="1"/>
</dbReference>
<dbReference type="Proteomes" id="UP000028501">
    <property type="component" value="Chromosome"/>
</dbReference>
<evidence type="ECO:0000256" key="5">
    <source>
        <dbReference type="ARBA" id="ARBA00019723"/>
    </source>
</evidence>
<evidence type="ECO:0000256" key="7">
    <source>
        <dbReference type="ARBA" id="ARBA00022917"/>
    </source>
</evidence>
<dbReference type="SMART" id="SM01194">
    <property type="entry name" value="eRF1_1"/>
    <property type="match status" value="1"/>
</dbReference>
<feature type="domain" description="eRF1/Pelota-like N-terminal" evidence="10">
    <location>
        <begin position="1"/>
        <end position="132"/>
    </location>
</feature>
<organism evidence="11 12">
    <name type="scientific">Archaeoglobus fulgidus DSM 8774</name>
    <dbReference type="NCBI Taxonomy" id="1344584"/>
    <lineage>
        <taxon>Archaea</taxon>
        <taxon>Methanobacteriati</taxon>
        <taxon>Methanobacteriota</taxon>
        <taxon>Archaeoglobi</taxon>
        <taxon>Archaeoglobales</taxon>
        <taxon>Archaeoglobaceae</taxon>
        <taxon>Archaeoglobus</taxon>
    </lineage>
</organism>
<dbReference type="InterPro" id="IPR020918">
    <property type="entry name" value="Peptide_chain-rel_aRF1"/>
</dbReference>
<keyword evidence="7 9" id="KW-0648">Protein biosynthesis</keyword>
<dbReference type="SUPFAM" id="SSF53137">
    <property type="entry name" value="Translational machinery components"/>
    <property type="match status" value="1"/>
</dbReference>
<evidence type="ECO:0000259" key="10">
    <source>
        <dbReference type="SMART" id="SM01194"/>
    </source>
</evidence>
<reference evidence="11 12" key="1">
    <citation type="submission" date="2013-07" db="EMBL/GenBank/DDBJ databases">
        <title>Genome of Archaeoglobus fulgidus.</title>
        <authorList>
            <person name="Fiebig A."/>
            <person name="Birkeland N.-K."/>
        </authorList>
    </citation>
    <scope>NUCLEOTIDE SEQUENCE [LARGE SCALE GENOMIC DNA]</scope>
    <source>
        <strain evidence="11 12">DSM 8774</strain>
    </source>
</reference>
<dbReference type="SMR" id="A0A075WG98"/>
<dbReference type="AlphaFoldDB" id="A0A075WG98"/>
<evidence type="ECO:0000256" key="8">
    <source>
        <dbReference type="ARBA" id="ARBA00031168"/>
    </source>
</evidence>
<sequence length="407" mass="46671">MSQKMMYEFKRKLEELEKYKGRGTELITLYIPPDKNIADVSNQLRSELSQASNIKSKQTRTNVLAGIEAILNRLKHFRKPPENGMVIISGVVNINGKEKHITEIIEPPEPVPLYKYHCDSKFYLDPLKEMLTEKKLYGLIVLDRREATVGLLKGKRIEVLDWDTSMVPGKHRQGGQSSVRFERLREIAIHEFYKKVGEMASEALLPYKDKLIGILIGGPSPTKEEFYEGEYLHHELQKKVLGLFDVGYTDESGLYELVEKAKDVLQEVDIIREKNLMQRFLKEVARDGLAAYGEEEVRRYIELGAVDTLLLSEDLRYERVKYRCPKCGKEVEVTVREGIEKPPFCEEDNVEMEEVERRDIVLELSELAESTGAKVEFLSTESEEGEMLYKAFGGIAAILRFKPDGGQ</sequence>
<dbReference type="Gene3D" id="1.20.5.170">
    <property type="match status" value="1"/>
</dbReference>
<dbReference type="Gene3D" id="3.30.960.10">
    <property type="entry name" value="eRF1 domain 1"/>
    <property type="match status" value="1"/>
</dbReference>
<evidence type="ECO:0000313" key="12">
    <source>
        <dbReference type="Proteomes" id="UP000028501"/>
    </source>
</evidence>
<protein>
    <recommendedName>
        <fullName evidence="5 9">Peptide chain release factor subunit 1</fullName>
    </recommendedName>
    <alternativeName>
        <fullName evidence="8 9">Translation termination factor aRF1</fullName>
    </alternativeName>
</protein>